<dbReference type="Gene3D" id="1.20.1260.10">
    <property type="match status" value="1"/>
</dbReference>
<feature type="domain" description="DUF2383" evidence="1">
    <location>
        <begin position="16"/>
        <end position="125"/>
    </location>
</feature>
<dbReference type="SUPFAM" id="SSF47240">
    <property type="entry name" value="Ferritin-like"/>
    <property type="match status" value="1"/>
</dbReference>
<dbReference type="OrthoDB" id="282393at2"/>
<evidence type="ECO:0000259" key="1">
    <source>
        <dbReference type="Pfam" id="PF09537"/>
    </source>
</evidence>
<dbReference type="InterPro" id="IPR011971">
    <property type="entry name" value="CHP02284"/>
</dbReference>
<dbReference type="PIRSF" id="PIRSF029477">
    <property type="entry name" value="UCP029477"/>
    <property type="match status" value="1"/>
</dbReference>
<dbReference type="NCBIfam" id="TIGR02284">
    <property type="entry name" value="PA2169 family four-helix-bundle protein"/>
    <property type="match status" value="1"/>
</dbReference>
<comment type="caution">
    <text evidence="2">The sequence shown here is derived from an EMBL/GenBank/DDBJ whole genome shotgun (WGS) entry which is preliminary data.</text>
</comment>
<accession>A0A495PTD6</accession>
<dbReference type="EMBL" id="RBLG01000002">
    <property type="protein sequence ID" value="RKS53030.1"/>
    <property type="molecule type" value="Genomic_DNA"/>
</dbReference>
<dbReference type="InterPro" id="IPR019052">
    <property type="entry name" value="DUF2383"/>
</dbReference>
<proteinExistence type="predicted"/>
<evidence type="ECO:0000313" key="3">
    <source>
        <dbReference type="Proteomes" id="UP000276282"/>
    </source>
</evidence>
<dbReference type="Pfam" id="PF09537">
    <property type="entry name" value="DUF2383"/>
    <property type="match status" value="1"/>
</dbReference>
<dbReference type="RefSeq" id="WP_121345060.1">
    <property type="nucleotide sequence ID" value="NZ_RBLG01000002.1"/>
</dbReference>
<name>A0A495PTD6_9FLAO</name>
<organism evidence="2 3">
    <name type="scientific">Gillisia mitskevichiae</name>
    <dbReference type="NCBI Taxonomy" id="270921"/>
    <lineage>
        <taxon>Bacteria</taxon>
        <taxon>Pseudomonadati</taxon>
        <taxon>Bacteroidota</taxon>
        <taxon>Flavobacteriia</taxon>
        <taxon>Flavobacteriales</taxon>
        <taxon>Flavobacteriaceae</taxon>
        <taxon>Gillisia</taxon>
    </lineage>
</organism>
<sequence>MKTTREEAKEESHNEIVNNLNELLEKNYDAEKGFKKALEDAENPSLKNFFKKQAVIRSRFKNEIEKELHELNAHPKIKEGSATGSLHRAWIDIKTALSGNDDESVLEECIRGEKASAKEYEEKLSKGHFSPNVKAMLTSQLHEIKNTISSVKRMEDIADD</sequence>
<dbReference type="InterPro" id="IPR009078">
    <property type="entry name" value="Ferritin-like_SF"/>
</dbReference>
<dbReference type="InterPro" id="IPR012347">
    <property type="entry name" value="Ferritin-like"/>
</dbReference>
<dbReference type="AlphaFoldDB" id="A0A495PTD6"/>
<keyword evidence="3" id="KW-1185">Reference proteome</keyword>
<gene>
    <name evidence="2" type="ORF">BC962_1275</name>
</gene>
<reference evidence="2 3" key="1">
    <citation type="submission" date="2018-10" db="EMBL/GenBank/DDBJ databases">
        <title>Genomic Encyclopedia of Archaeal and Bacterial Type Strains, Phase II (KMG-II): from individual species to whole genera.</title>
        <authorList>
            <person name="Goeker M."/>
        </authorList>
    </citation>
    <scope>NUCLEOTIDE SEQUENCE [LARGE SCALE GENOMIC DNA]</scope>
    <source>
        <strain evidence="2 3">DSM 19839</strain>
    </source>
</reference>
<evidence type="ECO:0000313" key="2">
    <source>
        <dbReference type="EMBL" id="RKS53030.1"/>
    </source>
</evidence>
<dbReference type="InterPro" id="IPR016920">
    <property type="entry name" value="UCP029477"/>
</dbReference>
<protein>
    <submittedName>
        <fullName evidence="2">Uncharacterized protein (TIGR02284 family)</fullName>
    </submittedName>
</protein>
<dbReference type="Proteomes" id="UP000276282">
    <property type="component" value="Unassembled WGS sequence"/>
</dbReference>